<evidence type="ECO:0000256" key="2">
    <source>
        <dbReference type="ARBA" id="ARBA00023134"/>
    </source>
</evidence>
<accession>A0A453SG86</accession>
<dbReference type="InterPro" id="IPR035647">
    <property type="entry name" value="EFG_III/V"/>
</dbReference>
<evidence type="ECO:0000313" key="7">
    <source>
        <dbReference type="Proteomes" id="UP000015105"/>
    </source>
</evidence>
<feature type="domain" description="Elongation factor EFG" evidence="4">
    <location>
        <begin position="394"/>
        <end position="514"/>
    </location>
</feature>
<dbReference type="InterPro" id="IPR000640">
    <property type="entry name" value="EFG_V-like"/>
</dbReference>
<dbReference type="FunFam" id="2.40.30.10:FF:000029">
    <property type="entry name" value="116 kDa U5 small nuclear ribonucleoprotein component"/>
    <property type="match status" value="1"/>
</dbReference>
<name>A0A453SG86_AEGTS</name>
<dbReference type="FunFam" id="3.30.70.870:FF:000002">
    <property type="entry name" value="Translation elongation factor 2"/>
    <property type="match status" value="1"/>
</dbReference>
<evidence type="ECO:0000313" key="6">
    <source>
        <dbReference type="EnsemblPlants" id="AET7Gv20930700.9"/>
    </source>
</evidence>
<feature type="domain" description="Translation elongation factor EFG/EF2" evidence="5">
    <location>
        <begin position="272"/>
        <end position="392"/>
    </location>
</feature>
<keyword evidence="7" id="KW-1185">Reference proteome</keyword>
<dbReference type="Gramene" id="AET7Gv20930700.9">
    <property type="protein sequence ID" value="AET7Gv20930700.9"/>
    <property type="gene ID" value="AET7Gv20930700"/>
</dbReference>
<dbReference type="Gene3D" id="2.40.30.10">
    <property type="entry name" value="Translation factors"/>
    <property type="match status" value="1"/>
</dbReference>
<reference evidence="6" key="3">
    <citation type="journal article" date="2017" name="Nature">
        <title>Genome sequence of the progenitor of the wheat D genome Aegilops tauschii.</title>
        <authorList>
            <person name="Luo M.C."/>
            <person name="Gu Y.Q."/>
            <person name="Puiu D."/>
            <person name="Wang H."/>
            <person name="Twardziok S.O."/>
            <person name="Deal K.R."/>
            <person name="Huo N."/>
            <person name="Zhu T."/>
            <person name="Wang L."/>
            <person name="Wang Y."/>
            <person name="McGuire P.E."/>
            <person name="Liu S."/>
            <person name="Long H."/>
            <person name="Ramasamy R.K."/>
            <person name="Rodriguez J.C."/>
            <person name="Van S.L."/>
            <person name="Yuan L."/>
            <person name="Wang Z."/>
            <person name="Xia Z."/>
            <person name="Xiao L."/>
            <person name="Anderson O.D."/>
            <person name="Ouyang S."/>
            <person name="Liang Y."/>
            <person name="Zimin A.V."/>
            <person name="Pertea G."/>
            <person name="Qi P."/>
            <person name="Bennetzen J.L."/>
            <person name="Dai X."/>
            <person name="Dawson M.W."/>
            <person name="Muller H.G."/>
            <person name="Kugler K."/>
            <person name="Rivarola-Duarte L."/>
            <person name="Spannagl M."/>
            <person name="Mayer K.F.X."/>
            <person name="Lu F.H."/>
            <person name="Bevan M.W."/>
            <person name="Leroy P."/>
            <person name="Li P."/>
            <person name="You F.M."/>
            <person name="Sun Q."/>
            <person name="Liu Z."/>
            <person name="Lyons E."/>
            <person name="Wicker T."/>
            <person name="Salzberg S.L."/>
            <person name="Devos K.M."/>
            <person name="Dvorak J."/>
        </authorList>
    </citation>
    <scope>NUCLEOTIDE SEQUENCE [LARGE SCALE GENOMIC DNA]</scope>
    <source>
        <strain evidence="6">cv. AL8/78</strain>
    </source>
</reference>
<dbReference type="SUPFAM" id="SSF54211">
    <property type="entry name" value="Ribosomal protein S5 domain 2-like"/>
    <property type="match status" value="1"/>
</dbReference>
<reference evidence="6" key="4">
    <citation type="submission" date="2019-03" db="UniProtKB">
        <authorList>
            <consortium name="EnsemblPlants"/>
        </authorList>
    </citation>
    <scope>IDENTIFICATION</scope>
</reference>
<dbReference type="InterPro" id="IPR009000">
    <property type="entry name" value="Transl_B-barrel_sf"/>
</dbReference>
<dbReference type="AlphaFoldDB" id="A0A453SG86"/>
<dbReference type="Pfam" id="PF03144">
    <property type="entry name" value="GTP_EFTU_D2"/>
    <property type="match status" value="1"/>
</dbReference>
<keyword evidence="1" id="KW-0547">Nucleotide-binding</keyword>
<dbReference type="Pfam" id="PF03764">
    <property type="entry name" value="EFG_IV"/>
    <property type="match status" value="1"/>
</dbReference>
<dbReference type="SMART" id="SM00838">
    <property type="entry name" value="EFG_C"/>
    <property type="match status" value="1"/>
</dbReference>
<dbReference type="GO" id="GO:0030623">
    <property type="term" value="F:U5 snRNA binding"/>
    <property type="evidence" value="ECO:0007669"/>
    <property type="project" value="TreeGrafter"/>
</dbReference>
<dbReference type="GO" id="GO:0000398">
    <property type="term" value="P:mRNA splicing, via spliceosome"/>
    <property type="evidence" value="ECO:0007669"/>
    <property type="project" value="TreeGrafter"/>
</dbReference>
<organism evidence="6 7">
    <name type="scientific">Aegilops tauschii subsp. strangulata</name>
    <name type="common">Goatgrass</name>
    <dbReference type="NCBI Taxonomy" id="200361"/>
    <lineage>
        <taxon>Eukaryota</taxon>
        <taxon>Viridiplantae</taxon>
        <taxon>Streptophyta</taxon>
        <taxon>Embryophyta</taxon>
        <taxon>Tracheophyta</taxon>
        <taxon>Spermatophyta</taxon>
        <taxon>Magnoliopsida</taxon>
        <taxon>Liliopsida</taxon>
        <taxon>Poales</taxon>
        <taxon>Poaceae</taxon>
        <taxon>BOP clade</taxon>
        <taxon>Pooideae</taxon>
        <taxon>Triticodae</taxon>
        <taxon>Triticeae</taxon>
        <taxon>Triticinae</taxon>
        <taxon>Aegilops</taxon>
    </lineage>
</organism>
<reference evidence="6" key="5">
    <citation type="journal article" date="2021" name="G3 (Bethesda)">
        <title>Aegilops tauschii genome assembly Aet v5.0 features greater sequence contiguity and improved annotation.</title>
        <authorList>
            <person name="Wang L."/>
            <person name="Zhu T."/>
            <person name="Rodriguez J.C."/>
            <person name="Deal K.R."/>
            <person name="Dubcovsky J."/>
            <person name="McGuire P.E."/>
            <person name="Lux T."/>
            <person name="Spannagl M."/>
            <person name="Mayer K.F.X."/>
            <person name="Baldrich P."/>
            <person name="Meyers B.C."/>
            <person name="Huo N."/>
            <person name="Gu Y.Q."/>
            <person name="Zhou H."/>
            <person name="Devos K.M."/>
            <person name="Bennetzen J.L."/>
            <person name="Unver T."/>
            <person name="Budak H."/>
            <person name="Gulick P.J."/>
            <person name="Galiba G."/>
            <person name="Kalapos B."/>
            <person name="Nelson D.R."/>
            <person name="Li P."/>
            <person name="You F.M."/>
            <person name="Luo M.C."/>
            <person name="Dvorak J."/>
        </authorList>
    </citation>
    <scope>NUCLEOTIDE SEQUENCE [LARGE SCALE GENOMIC DNA]</scope>
    <source>
        <strain evidence="6">cv. AL8/78</strain>
    </source>
</reference>
<dbReference type="GO" id="GO:0046540">
    <property type="term" value="C:U4/U6 x U5 tri-snRNP complex"/>
    <property type="evidence" value="ECO:0007669"/>
    <property type="project" value="TreeGrafter"/>
</dbReference>
<dbReference type="CDD" id="cd04098">
    <property type="entry name" value="eEF2_C_snRNP"/>
    <property type="match status" value="1"/>
</dbReference>
<dbReference type="InterPro" id="IPR035655">
    <property type="entry name" value="U5-116kDa_C"/>
</dbReference>
<dbReference type="CDD" id="cd04090">
    <property type="entry name" value="EF2_II_snRNP"/>
    <property type="match status" value="1"/>
</dbReference>
<reference evidence="7" key="1">
    <citation type="journal article" date="2014" name="Science">
        <title>Ancient hybridizations among the ancestral genomes of bread wheat.</title>
        <authorList>
            <consortium name="International Wheat Genome Sequencing Consortium,"/>
            <person name="Marcussen T."/>
            <person name="Sandve S.R."/>
            <person name="Heier L."/>
            <person name="Spannagl M."/>
            <person name="Pfeifer M."/>
            <person name="Jakobsen K.S."/>
            <person name="Wulff B.B."/>
            <person name="Steuernagel B."/>
            <person name="Mayer K.F."/>
            <person name="Olsen O.A."/>
        </authorList>
    </citation>
    <scope>NUCLEOTIDE SEQUENCE [LARGE SCALE GENOMIC DNA]</scope>
    <source>
        <strain evidence="7">cv. AL8/78</strain>
    </source>
</reference>
<dbReference type="Gene3D" id="3.30.70.870">
    <property type="entry name" value="Elongation Factor G (Translational Gtpase), domain 3"/>
    <property type="match status" value="1"/>
</dbReference>
<dbReference type="Gene3D" id="3.30.70.240">
    <property type="match status" value="1"/>
</dbReference>
<dbReference type="FunFam" id="3.30.230.10:FF:000009">
    <property type="entry name" value="116 kDa U5 small nuclear ribonucleoprotein component"/>
    <property type="match status" value="1"/>
</dbReference>
<dbReference type="InterPro" id="IPR020568">
    <property type="entry name" value="Ribosomal_Su5_D2-typ_SF"/>
</dbReference>
<keyword evidence="2" id="KW-0342">GTP-binding</keyword>
<evidence type="ECO:0000259" key="5">
    <source>
        <dbReference type="SMART" id="SM00889"/>
    </source>
</evidence>
<dbReference type="InterPro" id="IPR014721">
    <property type="entry name" value="Ribsml_uS5_D2-typ_fold_subgr"/>
</dbReference>
<dbReference type="Proteomes" id="UP000015105">
    <property type="component" value="Chromosome 7D"/>
</dbReference>
<dbReference type="SUPFAM" id="SSF50447">
    <property type="entry name" value="Translation proteins"/>
    <property type="match status" value="1"/>
</dbReference>
<dbReference type="InterPro" id="IPR004161">
    <property type="entry name" value="EFTu-like_2"/>
</dbReference>
<evidence type="ECO:0000259" key="4">
    <source>
        <dbReference type="SMART" id="SM00838"/>
    </source>
</evidence>
<sequence length="571" mass="64251">MLVKNIPNVKDGAARKIEHIYTGQQDSSIVDAMKKCDSHGPLMVNVTKLYPKPDCSVFDAFGRVYSGTIQTGQTVWVLGEGYSPDDEEDMTVKEVTKLWVYQARYRVPISNAPAGSWVLIEGVDASIMKTATICPMNMDEDVYIFRPLRFNTLPVVKIAAEPLNPSELPKMVEGLRKISKSYPLAITKVEESGEHTILGTGELYLDSIMKDLRELYSEVEVKVADPVVTFCETVVDTSSMKCFAETPNKRNKITMLAEPLEKGLAEDIENGLVSLDSRQKEVTDFFRQRYQWDVLAARSIWAFGPDKQGPNILLDDSLSVEVDKNLLNAVKDSIVQGFQWGAREGPLCDEPIRNVKFKILNANIAPEPLHRGGGQIIPTARRVVYSAFLMANPRLMEPVYYIEIQTPIDCVSAIYTVLSRRRGHVTADVPKPGTPVYVVKVRNVFSDQAYFFTLLKTCMTLADGGYFYIFQAFLPVIESFGFETDLRYHTQGQAFCVSVFDHWAIVPGDPLDKGIVLRPLEPAPIQHLAREFMVKTRRRKGMSEDVSINKFFDEAMMNELAQQTADIHLMM</sequence>
<dbReference type="GO" id="GO:0003924">
    <property type="term" value="F:GTPase activity"/>
    <property type="evidence" value="ECO:0007669"/>
    <property type="project" value="TreeGrafter"/>
</dbReference>
<dbReference type="EnsemblPlants" id="AET7Gv20930700.9">
    <property type="protein sequence ID" value="AET7Gv20930700.9"/>
    <property type="gene ID" value="AET7Gv20930700"/>
</dbReference>
<dbReference type="CDD" id="cd16264">
    <property type="entry name" value="snRNP_III"/>
    <property type="match status" value="1"/>
</dbReference>
<dbReference type="Pfam" id="PF00679">
    <property type="entry name" value="EFG_C"/>
    <property type="match status" value="2"/>
</dbReference>
<dbReference type="PANTHER" id="PTHR42908">
    <property type="entry name" value="TRANSLATION ELONGATION FACTOR-RELATED"/>
    <property type="match status" value="1"/>
</dbReference>
<reference evidence="7" key="2">
    <citation type="journal article" date="2017" name="Nat. Plants">
        <title>The Aegilops tauschii genome reveals multiple impacts of transposons.</title>
        <authorList>
            <person name="Zhao G."/>
            <person name="Zou C."/>
            <person name="Li K."/>
            <person name="Wang K."/>
            <person name="Li T."/>
            <person name="Gao L."/>
            <person name="Zhang X."/>
            <person name="Wang H."/>
            <person name="Yang Z."/>
            <person name="Liu X."/>
            <person name="Jiang W."/>
            <person name="Mao L."/>
            <person name="Kong X."/>
            <person name="Jiao Y."/>
            <person name="Jia J."/>
        </authorList>
    </citation>
    <scope>NUCLEOTIDE SEQUENCE [LARGE SCALE GENOMIC DNA]</scope>
    <source>
        <strain evidence="7">cv. AL8/78</strain>
    </source>
</reference>
<dbReference type="SUPFAM" id="SSF54980">
    <property type="entry name" value="EF-G C-terminal domain-like"/>
    <property type="match status" value="2"/>
</dbReference>
<dbReference type="PANTHER" id="PTHR42908:SF6">
    <property type="entry name" value="116 KDA U5 SMALL NUCLEAR RIBONUCLEOPROTEIN COMPONENT"/>
    <property type="match status" value="1"/>
</dbReference>
<evidence type="ECO:0000256" key="3">
    <source>
        <dbReference type="ARBA" id="ARBA00079027"/>
    </source>
</evidence>
<dbReference type="Gene3D" id="3.30.230.10">
    <property type="match status" value="1"/>
</dbReference>
<protein>
    <recommendedName>
        <fullName evidence="3">SNU114 homolog</fullName>
    </recommendedName>
</protein>
<dbReference type="SMART" id="SM00889">
    <property type="entry name" value="EFG_IV"/>
    <property type="match status" value="1"/>
</dbReference>
<proteinExistence type="predicted"/>
<dbReference type="GO" id="GO:0005829">
    <property type="term" value="C:cytosol"/>
    <property type="evidence" value="ECO:0007669"/>
    <property type="project" value="TreeGrafter"/>
</dbReference>
<dbReference type="GO" id="GO:0005525">
    <property type="term" value="F:GTP binding"/>
    <property type="evidence" value="ECO:0007669"/>
    <property type="project" value="UniProtKB-KW"/>
</dbReference>
<dbReference type="GO" id="GO:0071007">
    <property type="term" value="C:U2-type catalytic step 2 spliceosome"/>
    <property type="evidence" value="ECO:0007669"/>
    <property type="project" value="TreeGrafter"/>
</dbReference>
<dbReference type="InterPro" id="IPR005517">
    <property type="entry name" value="Transl_elong_EFG/EF2_IV"/>
</dbReference>
<evidence type="ECO:0000256" key="1">
    <source>
        <dbReference type="ARBA" id="ARBA00022741"/>
    </source>
</evidence>
<dbReference type="CDD" id="cd01683">
    <property type="entry name" value="EF2_IV_snRNP"/>
    <property type="match status" value="1"/>
</dbReference>